<evidence type="ECO:0000256" key="3">
    <source>
        <dbReference type="ARBA" id="ARBA00022692"/>
    </source>
</evidence>
<feature type="domain" description="NADH:quinone oxidoreductase/Mrp antiporter transmembrane" evidence="9">
    <location>
        <begin position="159"/>
        <end position="449"/>
    </location>
</feature>
<feature type="region of interest" description="Disordered" evidence="7">
    <location>
        <begin position="516"/>
        <end position="539"/>
    </location>
</feature>
<dbReference type="RefSeq" id="WP_203668077.1">
    <property type="nucleotide sequence ID" value="NZ_BONO01000008.1"/>
</dbReference>
<dbReference type="GO" id="GO:0042773">
    <property type="term" value="P:ATP synthesis coupled electron transport"/>
    <property type="evidence" value="ECO:0007669"/>
    <property type="project" value="InterPro"/>
</dbReference>
<dbReference type="GO" id="GO:0015990">
    <property type="term" value="P:electron transport coupled proton transport"/>
    <property type="evidence" value="ECO:0007669"/>
    <property type="project" value="TreeGrafter"/>
</dbReference>
<dbReference type="PANTHER" id="PTHR43507">
    <property type="entry name" value="NADH-UBIQUINONE OXIDOREDUCTASE CHAIN 4"/>
    <property type="match status" value="1"/>
</dbReference>
<feature type="transmembrane region" description="Helical" evidence="8">
    <location>
        <begin position="106"/>
        <end position="127"/>
    </location>
</feature>
<dbReference type="AlphaFoldDB" id="A0A919PD76"/>
<evidence type="ECO:0000313" key="10">
    <source>
        <dbReference type="EMBL" id="GIG36062.1"/>
    </source>
</evidence>
<dbReference type="GO" id="GO:0003954">
    <property type="term" value="F:NADH dehydrogenase activity"/>
    <property type="evidence" value="ECO:0007669"/>
    <property type="project" value="TreeGrafter"/>
</dbReference>
<dbReference type="PRINTS" id="PR01437">
    <property type="entry name" value="NUOXDRDTASE4"/>
</dbReference>
<evidence type="ECO:0000256" key="1">
    <source>
        <dbReference type="ARBA" id="ARBA00004127"/>
    </source>
</evidence>
<dbReference type="Pfam" id="PF00361">
    <property type="entry name" value="Proton_antipo_M"/>
    <property type="match status" value="1"/>
</dbReference>
<name>A0A919PD76_9CELL</name>
<organism evidence="10 11">
    <name type="scientific">Cellulomonas pakistanensis</name>
    <dbReference type="NCBI Taxonomy" id="992287"/>
    <lineage>
        <taxon>Bacteria</taxon>
        <taxon>Bacillati</taxon>
        <taxon>Actinomycetota</taxon>
        <taxon>Actinomycetes</taxon>
        <taxon>Micrococcales</taxon>
        <taxon>Cellulomonadaceae</taxon>
        <taxon>Cellulomonas</taxon>
    </lineage>
</organism>
<feature type="transmembrane region" description="Helical" evidence="8">
    <location>
        <begin position="402"/>
        <end position="420"/>
    </location>
</feature>
<evidence type="ECO:0000256" key="2">
    <source>
        <dbReference type="ARBA" id="ARBA00009025"/>
    </source>
</evidence>
<feature type="transmembrane region" description="Helical" evidence="8">
    <location>
        <begin position="364"/>
        <end position="382"/>
    </location>
</feature>
<protein>
    <submittedName>
        <fullName evidence="10">NADH-quinone oxidoreductase subunit M</fullName>
    </submittedName>
</protein>
<evidence type="ECO:0000256" key="6">
    <source>
        <dbReference type="RuleBase" id="RU000320"/>
    </source>
</evidence>
<dbReference type="Proteomes" id="UP000642125">
    <property type="component" value="Unassembled WGS sequence"/>
</dbReference>
<dbReference type="GO" id="GO:0016020">
    <property type="term" value="C:membrane"/>
    <property type="evidence" value="ECO:0007669"/>
    <property type="project" value="UniProtKB-SubCell"/>
</dbReference>
<feature type="transmembrane region" description="Helical" evidence="8">
    <location>
        <begin position="275"/>
        <end position="298"/>
    </location>
</feature>
<comment type="similarity">
    <text evidence="2">Belongs to the complex I subunit 4 family.</text>
</comment>
<feature type="transmembrane region" description="Helical" evidence="8">
    <location>
        <begin position="483"/>
        <end position="500"/>
    </location>
</feature>
<comment type="caution">
    <text evidence="10">The sequence shown here is derived from an EMBL/GenBank/DDBJ whole genome shotgun (WGS) entry which is preliminary data.</text>
</comment>
<evidence type="ECO:0000259" key="9">
    <source>
        <dbReference type="Pfam" id="PF00361"/>
    </source>
</evidence>
<dbReference type="InterPro" id="IPR010227">
    <property type="entry name" value="NADH_Q_OxRdtase_chainM/4"/>
</dbReference>
<dbReference type="GO" id="GO:0008137">
    <property type="term" value="F:NADH dehydrogenase (ubiquinone) activity"/>
    <property type="evidence" value="ECO:0007669"/>
    <property type="project" value="InterPro"/>
</dbReference>
<dbReference type="NCBIfam" id="TIGR01972">
    <property type="entry name" value="NDH_I_M"/>
    <property type="match status" value="1"/>
</dbReference>
<evidence type="ECO:0000256" key="5">
    <source>
        <dbReference type="ARBA" id="ARBA00023136"/>
    </source>
</evidence>
<feature type="transmembrane region" description="Helical" evidence="8">
    <location>
        <begin position="12"/>
        <end position="30"/>
    </location>
</feature>
<keyword evidence="3 6" id="KW-0812">Transmembrane</keyword>
<comment type="subcellular location">
    <subcellularLocation>
        <location evidence="1">Endomembrane system</location>
        <topology evidence="1">Multi-pass membrane protein</topology>
    </subcellularLocation>
    <subcellularLocation>
        <location evidence="6">Membrane</location>
        <topology evidence="6">Multi-pass membrane protein</topology>
    </subcellularLocation>
</comment>
<dbReference type="GO" id="GO:0048039">
    <property type="term" value="F:ubiquinone binding"/>
    <property type="evidence" value="ECO:0007669"/>
    <property type="project" value="TreeGrafter"/>
</dbReference>
<proteinExistence type="inferred from homology"/>
<keyword evidence="5 8" id="KW-0472">Membrane</keyword>
<feature type="transmembrane region" description="Helical" evidence="8">
    <location>
        <begin position="163"/>
        <end position="183"/>
    </location>
</feature>
<dbReference type="EMBL" id="BONO01000008">
    <property type="protein sequence ID" value="GIG36062.1"/>
    <property type="molecule type" value="Genomic_DNA"/>
</dbReference>
<feature type="transmembrane region" description="Helical" evidence="8">
    <location>
        <begin position="333"/>
        <end position="352"/>
    </location>
</feature>
<feature type="transmembrane region" description="Helical" evidence="8">
    <location>
        <begin position="195"/>
        <end position="215"/>
    </location>
</feature>
<accession>A0A919PD76</accession>
<feature type="transmembrane region" description="Helical" evidence="8">
    <location>
        <begin position="139"/>
        <end position="157"/>
    </location>
</feature>
<evidence type="ECO:0000256" key="4">
    <source>
        <dbReference type="ARBA" id="ARBA00022989"/>
    </source>
</evidence>
<gene>
    <name evidence="10" type="ORF">Cpa01nite_14430</name>
</gene>
<feature type="transmembrane region" description="Helical" evidence="8">
    <location>
        <begin position="241"/>
        <end position="263"/>
    </location>
</feature>
<sequence>MSSTVATTDVPWLTLLVVWPLVGALVLWLLPRGSRAAGAADADAITAGPRRYARQIALAVALVEVGLGVAALLAFDAGAAGEHQLRETHAWISQLGVSYAVGVDGVGLALVLLSVVLVPVVILAAWREQGSGALPTERLRHYLALVLVLTAFMVAVFAARDVFLFYVLFEAMLIPVYFMIGAFGGPRRRYAAVKFLLFSLAGGLIMLAGVIALYLQGPGGPQGFLTENLTGLDLPVGTERWLFLAFFLAFAIKAPMFPVHTWLPDAAEQAPAGTSTLLVGVLDKVGTFGMLTLCLPLFPDASRWAAPVIVALAVVSILYGALLAIGQQDLFRLVAYTSVSHFGFIVLGIFAFTSTSVAGSSFYMVNHGLSTGALFLLVGFLAARRGSARIEDFGGLQKVTPVLAGVFLVTGLSALSLPGLSTFVSEFLVLVGSFGTNRAAAVVATLGVVLAAVYVLWTYQRLFAGPVRDDLAATRDIGGRERWVVGPLIAIMLVLGFYPAPALRLVDEPAATTVTHVGGEPPAVDMPVAEDGDHEGSEQ</sequence>
<dbReference type="InterPro" id="IPR003918">
    <property type="entry name" value="NADH_UbQ_OxRdtase"/>
</dbReference>
<evidence type="ECO:0000256" key="8">
    <source>
        <dbReference type="SAM" id="Phobius"/>
    </source>
</evidence>
<feature type="transmembrane region" description="Helical" evidence="8">
    <location>
        <begin position="440"/>
        <end position="459"/>
    </location>
</feature>
<evidence type="ECO:0000256" key="7">
    <source>
        <dbReference type="SAM" id="MobiDB-lite"/>
    </source>
</evidence>
<keyword evidence="4 8" id="KW-1133">Transmembrane helix</keyword>
<evidence type="ECO:0000313" key="11">
    <source>
        <dbReference type="Proteomes" id="UP000642125"/>
    </source>
</evidence>
<feature type="transmembrane region" description="Helical" evidence="8">
    <location>
        <begin position="56"/>
        <end position="75"/>
    </location>
</feature>
<dbReference type="PANTHER" id="PTHR43507:SF1">
    <property type="entry name" value="NADH-UBIQUINONE OXIDOREDUCTASE CHAIN 4"/>
    <property type="match status" value="1"/>
</dbReference>
<dbReference type="NCBIfam" id="NF004500">
    <property type="entry name" value="PRK05846.1-4"/>
    <property type="match status" value="1"/>
</dbReference>
<feature type="transmembrane region" description="Helical" evidence="8">
    <location>
        <begin position="304"/>
        <end position="326"/>
    </location>
</feature>
<keyword evidence="11" id="KW-1185">Reference proteome</keyword>
<reference evidence="10" key="1">
    <citation type="submission" date="2021-01" db="EMBL/GenBank/DDBJ databases">
        <title>Whole genome shotgun sequence of Cellulomonas pakistanensis NBRC 110800.</title>
        <authorList>
            <person name="Komaki H."/>
            <person name="Tamura T."/>
        </authorList>
    </citation>
    <scope>NUCLEOTIDE SEQUENCE</scope>
    <source>
        <strain evidence="10">NBRC 110800</strain>
    </source>
</reference>
<dbReference type="GO" id="GO:0012505">
    <property type="term" value="C:endomembrane system"/>
    <property type="evidence" value="ECO:0007669"/>
    <property type="project" value="UniProtKB-SubCell"/>
</dbReference>
<dbReference type="InterPro" id="IPR001750">
    <property type="entry name" value="ND/Mrp_TM"/>
</dbReference>